<dbReference type="PANTHER" id="PTHR42686:SF1">
    <property type="entry name" value="GH17980P-RELATED"/>
    <property type="match status" value="1"/>
</dbReference>
<evidence type="ECO:0000313" key="3">
    <source>
        <dbReference type="EMBL" id="SVB11842.1"/>
    </source>
</evidence>
<evidence type="ECO:0000259" key="2">
    <source>
        <dbReference type="Pfam" id="PF00248"/>
    </source>
</evidence>
<dbReference type="Gene3D" id="3.20.20.100">
    <property type="entry name" value="NADP-dependent oxidoreductase domain"/>
    <property type="match status" value="1"/>
</dbReference>
<feature type="region of interest" description="Disordered" evidence="1">
    <location>
        <begin position="87"/>
        <end position="114"/>
    </location>
</feature>
<dbReference type="AlphaFoldDB" id="A0A382BF07"/>
<sequence>MDLSSPRRVGKSDLYVTPLGFGGGTIGSPDVPTQTSFDTVNAAWASGVRFFDTAPWYGLGRSERRLGLALAGIDDRDRYCINTKVGKSLVPEPQRDESKRTLSPGGQVRTPRDPISGFRVEFDYTYQRIQSQHHESLQRLGHSRVDSLTIHDIDYGYHPPTQIEEHL</sequence>
<dbReference type="GO" id="GO:0005829">
    <property type="term" value="C:cytosol"/>
    <property type="evidence" value="ECO:0007669"/>
    <property type="project" value="TreeGrafter"/>
</dbReference>
<evidence type="ECO:0000256" key="1">
    <source>
        <dbReference type="SAM" id="MobiDB-lite"/>
    </source>
</evidence>
<accession>A0A382BF07</accession>
<protein>
    <recommendedName>
        <fullName evidence="2">NADP-dependent oxidoreductase domain-containing protein</fullName>
    </recommendedName>
</protein>
<dbReference type="SUPFAM" id="SSF51430">
    <property type="entry name" value="NAD(P)-linked oxidoreductase"/>
    <property type="match status" value="1"/>
</dbReference>
<dbReference type="InterPro" id="IPR023210">
    <property type="entry name" value="NADP_OxRdtase_dom"/>
</dbReference>
<dbReference type="Pfam" id="PF00248">
    <property type="entry name" value="Aldo_ket_red"/>
    <property type="match status" value="1"/>
</dbReference>
<reference evidence="3" key="1">
    <citation type="submission" date="2018-05" db="EMBL/GenBank/DDBJ databases">
        <authorList>
            <person name="Lanie J.A."/>
            <person name="Ng W.-L."/>
            <person name="Kazmierczak K.M."/>
            <person name="Andrzejewski T.M."/>
            <person name="Davidsen T.M."/>
            <person name="Wayne K.J."/>
            <person name="Tettelin H."/>
            <person name="Glass J.I."/>
            <person name="Rusch D."/>
            <person name="Podicherti R."/>
            <person name="Tsui H.-C.T."/>
            <person name="Winkler M.E."/>
        </authorList>
    </citation>
    <scope>NUCLEOTIDE SEQUENCE</scope>
</reference>
<name>A0A382BF07_9ZZZZ</name>
<dbReference type="InterPro" id="IPR036812">
    <property type="entry name" value="NAD(P)_OxRdtase_dom_sf"/>
</dbReference>
<dbReference type="InterPro" id="IPR020471">
    <property type="entry name" value="AKR"/>
</dbReference>
<dbReference type="PANTHER" id="PTHR42686">
    <property type="entry name" value="GH17980P-RELATED"/>
    <property type="match status" value="1"/>
</dbReference>
<feature type="non-terminal residue" evidence="3">
    <location>
        <position position="167"/>
    </location>
</feature>
<gene>
    <name evidence="3" type="ORF">METZ01_LOCUS164696</name>
</gene>
<proteinExistence type="predicted"/>
<dbReference type="GO" id="GO:0016491">
    <property type="term" value="F:oxidoreductase activity"/>
    <property type="evidence" value="ECO:0007669"/>
    <property type="project" value="InterPro"/>
</dbReference>
<organism evidence="3">
    <name type="scientific">marine metagenome</name>
    <dbReference type="NCBI Taxonomy" id="408172"/>
    <lineage>
        <taxon>unclassified sequences</taxon>
        <taxon>metagenomes</taxon>
        <taxon>ecological metagenomes</taxon>
    </lineage>
</organism>
<feature type="domain" description="NADP-dependent oxidoreductase" evidence="2">
    <location>
        <begin position="18"/>
        <end position="158"/>
    </location>
</feature>
<dbReference type="EMBL" id="UINC01029324">
    <property type="protein sequence ID" value="SVB11842.1"/>
    <property type="molecule type" value="Genomic_DNA"/>
</dbReference>